<dbReference type="InterPro" id="IPR014983">
    <property type="entry name" value="GAD-rel"/>
</dbReference>
<reference evidence="2 3" key="1">
    <citation type="journal article" date="2015" name="Stand. Genomic Sci.">
        <title>Genomic Encyclopedia of Bacterial and Archaeal Type Strains, Phase III: the genomes of soil and plant-associated and newly described type strains.</title>
        <authorList>
            <person name="Whitman W.B."/>
            <person name="Woyke T."/>
            <person name="Klenk H.P."/>
            <person name="Zhou Y."/>
            <person name="Lilburn T.G."/>
            <person name="Beck B.J."/>
            <person name="De Vos P."/>
            <person name="Vandamme P."/>
            <person name="Eisen J.A."/>
            <person name="Garrity G."/>
            <person name="Hugenholtz P."/>
            <person name="Kyrpides N.C."/>
        </authorList>
    </citation>
    <scope>NUCLEOTIDE SEQUENCE [LARGE SCALE GENOMIC DNA]</scope>
    <source>
        <strain evidence="2 3">CGMCC 1.5364</strain>
    </source>
</reference>
<dbReference type="OrthoDB" id="7777269at2"/>
<gene>
    <name evidence="2" type="ORF">IQ24_01404</name>
</gene>
<keyword evidence="3" id="KW-1185">Reference proteome</keyword>
<protein>
    <recommendedName>
        <fullName evidence="1">GAD-related domain-containing protein</fullName>
    </recommendedName>
</protein>
<sequence>MIYRSKINGESPASVFEALLDQRGPLLNHMPVSDDVLARYEGRLPDLLLDFWQAHGVGDLAGGLLRLTVPDAFAGALAVLFRGDPDFEHDSHVIAYGPFGDLLIWHERHWLLFCGMTLAFVDAPFLFHPARDKTADQLVLEQVLGIDLAVLDLHDEADMPLFRRALTKLGRLAPGQIYGLQPPVSVGLPVELSRLEVTLAEEWLVQRFTGWTYTLTDFQARRLSIRDIGGPS</sequence>
<comment type="caution">
    <text evidence="2">The sequence shown here is derived from an EMBL/GenBank/DDBJ whole genome shotgun (WGS) entry which is preliminary data.</text>
</comment>
<dbReference type="RefSeq" id="WP_145397085.1">
    <property type="nucleotide sequence ID" value="NZ_VLKU01000003.1"/>
</dbReference>
<dbReference type="EMBL" id="VLKU01000003">
    <property type="protein sequence ID" value="TWI36041.1"/>
    <property type="molecule type" value="Genomic_DNA"/>
</dbReference>
<dbReference type="Proteomes" id="UP000316225">
    <property type="component" value="Unassembled WGS sequence"/>
</dbReference>
<evidence type="ECO:0000313" key="3">
    <source>
        <dbReference type="Proteomes" id="UP000316225"/>
    </source>
</evidence>
<evidence type="ECO:0000313" key="2">
    <source>
        <dbReference type="EMBL" id="TWI36041.1"/>
    </source>
</evidence>
<feature type="domain" description="GAD-related" evidence="1">
    <location>
        <begin position="15"/>
        <end position="108"/>
    </location>
</feature>
<dbReference type="Pfam" id="PF08887">
    <property type="entry name" value="GAD-like"/>
    <property type="match status" value="1"/>
</dbReference>
<dbReference type="AlphaFoldDB" id="A0A562NVD7"/>
<organism evidence="2 3">
    <name type="scientific">Paracoccus sulfuroxidans</name>
    <dbReference type="NCBI Taxonomy" id="384678"/>
    <lineage>
        <taxon>Bacteria</taxon>
        <taxon>Pseudomonadati</taxon>
        <taxon>Pseudomonadota</taxon>
        <taxon>Alphaproteobacteria</taxon>
        <taxon>Rhodobacterales</taxon>
        <taxon>Paracoccaceae</taxon>
        <taxon>Paracoccus</taxon>
    </lineage>
</organism>
<accession>A0A562NVD7</accession>
<evidence type="ECO:0000259" key="1">
    <source>
        <dbReference type="Pfam" id="PF08887"/>
    </source>
</evidence>
<proteinExistence type="predicted"/>
<name>A0A562NVD7_9RHOB</name>